<evidence type="ECO:0000313" key="3">
    <source>
        <dbReference type="EMBL" id="PVU97242.1"/>
    </source>
</evidence>
<proteinExistence type="predicted"/>
<dbReference type="Proteomes" id="UP000245383">
    <property type="component" value="Unassembled WGS sequence"/>
</dbReference>
<reference evidence="3 4" key="1">
    <citation type="journal article" date="2018" name="MBio">
        <title>Comparative Genomics Reveals the Core Gene Toolbox for the Fungus-Insect Symbiosis.</title>
        <authorList>
            <person name="Wang Y."/>
            <person name="Stata M."/>
            <person name="Wang W."/>
            <person name="Stajich J.E."/>
            <person name="White M.M."/>
            <person name="Moncalvo J.M."/>
        </authorList>
    </citation>
    <scope>NUCLEOTIDE SEQUENCE [LARGE SCALE GENOMIC DNA]</scope>
    <source>
        <strain evidence="3 4">SWE-8-4</strain>
    </source>
</reference>
<accession>A0A2T9YY16</accession>
<feature type="transmembrane region" description="Helical" evidence="2">
    <location>
        <begin position="149"/>
        <end position="171"/>
    </location>
</feature>
<dbReference type="EMBL" id="MBFR01000015">
    <property type="protein sequence ID" value="PVU97242.1"/>
    <property type="molecule type" value="Genomic_DNA"/>
</dbReference>
<dbReference type="AlphaFoldDB" id="A0A2T9YY16"/>
<feature type="transmembrane region" description="Helical" evidence="2">
    <location>
        <begin position="183"/>
        <end position="201"/>
    </location>
</feature>
<dbReference type="OrthoDB" id="5597598at2759"/>
<evidence type="ECO:0000256" key="1">
    <source>
        <dbReference type="SAM" id="MobiDB-lite"/>
    </source>
</evidence>
<name>A0A2T9YY16_9FUNG</name>
<feature type="region of interest" description="Disordered" evidence="1">
    <location>
        <begin position="1"/>
        <end position="35"/>
    </location>
</feature>
<evidence type="ECO:0000256" key="2">
    <source>
        <dbReference type="SAM" id="Phobius"/>
    </source>
</evidence>
<gene>
    <name evidence="3" type="ORF">BB561_000655</name>
</gene>
<dbReference type="STRING" id="133385.A0A2T9YY16"/>
<keyword evidence="2" id="KW-1133">Transmembrane helix</keyword>
<evidence type="ECO:0000313" key="4">
    <source>
        <dbReference type="Proteomes" id="UP000245383"/>
    </source>
</evidence>
<organism evidence="3 4">
    <name type="scientific">Smittium simulii</name>
    <dbReference type="NCBI Taxonomy" id="133385"/>
    <lineage>
        <taxon>Eukaryota</taxon>
        <taxon>Fungi</taxon>
        <taxon>Fungi incertae sedis</taxon>
        <taxon>Zoopagomycota</taxon>
        <taxon>Kickxellomycotina</taxon>
        <taxon>Harpellomycetes</taxon>
        <taxon>Harpellales</taxon>
        <taxon>Legeriomycetaceae</taxon>
        <taxon>Smittium</taxon>
    </lineage>
</organism>
<keyword evidence="4" id="KW-1185">Reference proteome</keyword>
<feature type="transmembrane region" description="Helical" evidence="2">
    <location>
        <begin position="112"/>
        <end position="137"/>
    </location>
</feature>
<feature type="compositionally biased region" description="Polar residues" evidence="1">
    <location>
        <begin position="15"/>
        <end position="35"/>
    </location>
</feature>
<protein>
    <submittedName>
        <fullName evidence="3">Uncharacterized protein</fullName>
    </submittedName>
</protein>
<keyword evidence="2" id="KW-0812">Transmembrane</keyword>
<sequence length="207" mass="23222">MPTQRPFYPERTPMLSESSQNLATEHPVQTETSQAYDQRIQEQPPPLQTPIAPSINLLPETTLRLPNAIRFDGSPTNYQAFISNMNLYFWARPEVFNEERNRIVHPVHSDAFYSLLLFPEATLVFVVVSKCFINFAITFNPSTFHVELGSPIGLIYNLISMPMPMFVFTLAEWASSGFKSVSFIALGGITGSVPAGLSGSADELWFR</sequence>
<comment type="caution">
    <text evidence="3">The sequence shown here is derived from an EMBL/GenBank/DDBJ whole genome shotgun (WGS) entry which is preliminary data.</text>
</comment>
<keyword evidence="2" id="KW-0472">Membrane</keyword>